<dbReference type="EMBL" id="JAPNNL010000114">
    <property type="protein sequence ID" value="MDA0636617.1"/>
    <property type="molecule type" value="Genomic_DNA"/>
</dbReference>
<protein>
    <submittedName>
        <fullName evidence="2">Uma2 family endonuclease</fullName>
    </submittedName>
</protein>
<dbReference type="InterPro" id="IPR008538">
    <property type="entry name" value="Uma2"/>
</dbReference>
<keyword evidence="2" id="KW-0540">Nuclease</keyword>
<evidence type="ECO:0000259" key="1">
    <source>
        <dbReference type="Pfam" id="PF05685"/>
    </source>
</evidence>
<dbReference type="CDD" id="cd06260">
    <property type="entry name" value="DUF820-like"/>
    <property type="match status" value="1"/>
</dbReference>
<sequence>MIRPVEERYRTVRDLFPELRIERINGRIVVNEPGTWQHNTVIAQLLAQLAPVVAERRWEIWPNITVHLGDEADRYVPDLTVVPQNPVMETDEAVRGASTLLLVDVVSAGNAYDDHVIKPMGYAPAGVPLYLVVDPFQRLLKLHSRPEAGGYACETVEPVGAPLPLPAPWDCLLDTTRLLNL</sequence>
<accession>A0ABT4SHC3</accession>
<dbReference type="PANTHER" id="PTHR35400:SF3">
    <property type="entry name" value="SLL1072 PROTEIN"/>
    <property type="match status" value="1"/>
</dbReference>
<name>A0ABT4SHC3_9ACTN</name>
<dbReference type="Proteomes" id="UP001144036">
    <property type="component" value="Unassembled WGS sequence"/>
</dbReference>
<proteinExistence type="predicted"/>
<reference evidence="2" key="1">
    <citation type="submission" date="2022-11" db="EMBL/GenBank/DDBJ databases">
        <title>Nonomuraea corallina sp. nov., a new species of the genus Nonomuraea isolated from sea side sediment in Thai sea.</title>
        <authorList>
            <person name="Ngamcharungchit C."/>
            <person name="Matsumoto A."/>
            <person name="Suriyachadkun C."/>
            <person name="Panbangred W."/>
            <person name="Inahashi Y."/>
            <person name="Intra B."/>
        </authorList>
    </citation>
    <scope>NUCLEOTIDE SEQUENCE</scope>
    <source>
        <strain evidence="2">MCN248</strain>
    </source>
</reference>
<keyword evidence="3" id="KW-1185">Reference proteome</keyword>
<comment type="caution">
    <text evidence="2">The sequence shown here is derived from an EMBL/GenBank/DDBJ whole genome shotgun (WGS) entry which is preliminary data.</text>
</comment>
<dbReference type="Gene3D" id="3.90.1570.10">
    <property type="entry name" value="tt1808, chain A"/>
    <property type="match status" value="1"/>
</dbReference>
<feature type="domain" description="Putative restriction endonuclease" evidence="1">
    <location>
        <begin position="16"/>
        <end position="165"/>
    </location>
</feature>
<organism evidence="2 3">
    <name type="scientific">Nonomuraea corallina</name>
    <dbReference type="NCBI Taxonomy" id="2989783"/>
    <lineage>
        <taxon>Bacteria</taxon>
        <taxon>Bacillati</taxon>
        <taxon>Actinomycetota</taxon>
        <taxon>Actinomycetes</taxon>
        <taxon>Streptosporangiales</taxon>
        <taxon>Streptosporangiaceae</taxon>
        <taxon>Nonomuraea</taxon>
    </lineage>
</organism>
<dbReference type="InterPro" id="IPR012296">
    <property type="entry name" value="Nuclease_put_TT1808"/>
</dbReference>
<dbReference type="GO" id="GO:0004519">
    <property type="term" value="F:endonuclease activity"/>
    <property type="evidence" value="ECO:0007669"/>
    <property type="project" value="UniProtKB-KW"/>
</dbReference>
<dbReference type="InterPro" id="IPR011335">
    <property type="entry name" value="Restrct_endonuc-II-like"/>
</dbReference>
<dbReference type="RefSeq" id="WP_270157508.1">
    <property type="nucleotide sequence ID" value="NZ_JAPNNL010000114.1"/>
</dbReference>
<keyword evidence="2" id="KW-0255">Endonuclease</keyword>
<evidence type="ECO:0000313" key="2">
    <source>
        <dbReference type="EMBL" id="MDA0636617.1"/>
    </source>
</evidence>
<dbReference type="PANTHER" id="PTHR35400">
    <property type="entry name" value="SLR1083 PROTEIN"/>
    <property type="match status" value="1"/>
</dbReference>
<dbReference type="Pfam" id="PF05685">
    <property type="entry name" value="Uma2"/>
    <property type="match status" value="1"/>
</dbReference>
<gene>
    <name evidence="2" type="ORF">OUY22_24665</name>
</gene>
<evidence type="ECO:0000313" key="3">
    <source>
        <dbReference type="Proteomes" id="UP001144036"/>
    </source>
</evidence>
<dbReference type="SUPFAM" id="SSF52980">
    <property type="entry name" value="Restriction endonuclease-like"/>
    <property type="match status" value="1"/>
</dbReference>
<keyword evidence="2" id="KW-0378">Hydrolase</keyword>